<accession>A0ABY7QS41</accession>
<feature type="compositionally biased region" description="Basic and acidic residues" evidence="1">
    <location>
        <begin position="120"/>
        <end position="138"/>
    </location>
</feature>
<dbReference type="RefSeq" id="WP_271191144.1">
    <property type="nucleotide sequence ID" value="NZ_CP115667.1"/>
</dbReference>
<sequence>MLSDFLKNVNDLRDALEVAAEKIETNSQKIKVTAKARLDLDRQNNQLRGLYETLGERVYATRKRHEYADEELDELLRAIDAKLNHIAMLQAAYESAKDSDQPQDTTTPDLACGMDIETMTEARDRNIEERIGTDKEND</sequence>
<gene>
    <name evidence="2" type="ORF">O6R05_06335</name>
</gene>
<protein>
    <submittedName>
        <fullName evidence="2">Uncharacterized protein</fullName>
    </submittedName>
</protein>
<dbReference type="Proteomes" id="UP001210339">
    <property type="component" value="Chromosome"/>
</dbReference>
<name>A0ABY7QS41_9FIRM</name>
<reference evidence="2 3" key="1">
    <citation type="submission" date="2023-01" db="EMBL/GenBank/DDBJ databases">
        <authorList>
            <person name="Lee S.H."/>
            <person name="Jung H.S."/>
            <person name="Yun J.U."/>
        </authorList>
    </citation>
    <scope>NUCLEOTIDE SEQUENCE [LARGE SCALE GENOMIC DNA]</scope>
    <source>
        <strain evidence="2 3">CBA3646</strain>
    </source>
</reference>
<organism evidence="2 3">
    <name type="scientific">Peptoniphilus equinus</name>
    <dbReference type="NCBI Taxonomy" id="3016343"/>
    <lineage>
        <taxon>Bacteria</taxon>
        <taxon>Bacillati</taxon>
        <taxon>Bacillota</taxon>
        <taxon>Tissierellia</taxon>
        <taxon>Tissierellales</taxon>
        <taxon>Peptoniphilaceae</taxon>
        <taxon>Peptoniphilus</taxon>
    </lineage>
</organism>
<evidence type="ECO:0000313" key="3">
    <source>
        <dbReference type="Proteomes" id="UP001210339"/>
    </source>
</evidence>
<evidence type="ECO:0000313" key="2">
    <source>
        <dbReference type="EMBL" id="WBW49612.1"/>
    </source>
</evidence>
<dbReference type="EMBL" id="CP115667">
    <property type="protein sequence ID" value="WBW49612.1"/>
    <property type="molecule type" value="Genomic_DNA"/>
</dbReference>
<feature type="region of interest" description="Disordered" evidence="1">
    <location>
        <begin position="94"/>
        <end position="114"/>
    </location>
</feature>
<feature type="region of interest" description="Disordered" evidence="1">
    <location>
        <begin position="119"/>
        <end position="138"/>
    </location>
</feature>
<proteinExistence type="predicted"/>
<keyword evidence="3" id="KW-1185">Reference proteome</keyword>
<evidence type="ECO:0000256" key="1">
    <source>
        <dbReference type="SAM" id="MobiDB-lite"/>
    </source>
</evidence>